<sequence>YIDPSLRYNKSELFKNLEQTISQGRITEDSVQKAVQNYLNEYQVLKDLEYISVNTGDDESMLFFVGRTKTTPHEYFWRRLTLKKDEKDKLVPSIWSEWKKINATIREPVDNNIISYWKKNRLHIRWSTVEKIQNDDGTIQNKTYINDWMMDVSGSWSPNEKFPNYSYDGYYQQFELSTENINREYIDVSYSGIECDVPDLFAVSISVLPNRRVQFFYKYEYLKDKKLCISHFNDEQEKIENITLEYGKFRSIKPPSNSNSTVLVMFEGNSVKDNLFFEFKYINRVSPSSYGTIRNSILSPPSGSKIIGPIYLSTMNKKIDLCALLEKGLNTLFDYQIQNRLMLIDKNAFYGPY</sequence>
<gene>
    <name evidence="2" type="ORF">COK98_32065</name>
</gene>
<organism evidence="2 3">
    <name type="scientific">Bacillus cereus</name>
    <dbReference type="NCBI Taxonomy" id="1396"/>
    <lineage>
        <taxon>Bacteria</taxon>
        <taxon>Bacillati</taxon>
        <taxon>Bacillota</taxon>
        <taxon>Bacilli</taxon>
        <taxon>Bacillales</taxon>
        <taxon>Bacillaceae</taxon>
        <taxon>Bacillus</taxon>
        <taxon>Bacillus cereus group</taxon>
    </lineage>
</organism>
<dbReference type="Pfam" id="PF18413">
    <property type="entry name" value="Neuraminidase"/>
    <property type="match status" value="1"/>
</dbReference>
<accession>A0A9X7B591</accession>
<proteinExistence type="predicted"/>
<dbReference type="EMBL" id="NVDQ01000084">
    <property type="protein sequence ID" value="PFU99730.1"/>
    <property type="molecule type" value="Genomic_DNA"/>
</dbReference>
<dbReference type="RefSeq" id="WP_255294561.1">
    <property type="nucleotide sequence ID" value="NZ_NVDQ01000084.1"/>
</dbReference>
<dbReference type="AlphaFoldDB" id="A0A9X7B591"/>
<evidence type="ECO:0000259" key="1">
    <source>
        <dbReference type="Pfam" id="PF18413"/>
    </source>
</evidence>
<comment type="caution">
    <text evidence="2">The sequence shown here is derived from an EMBL/GenBank/DDBJ whole genome shotgun (WGS) entry which is preliminary data.</text>
</comment>
<protein>
    <submittedName>
        <fullName evidence="2">Toxin</fullName>
    </submittedName>
</protein>
<feature type="non-terminal residue" evidence="2">
    <location>
        <position position="1"/>
    </location>
</feature>
<dbReference type="InterPro" id="IPR041079">
    <property type="entry name" value="Neuraminidase-like"/>
</dbReference>
<feature type="non-terminal residue" evidence="2">
    <location>
        <position position="353"/>
    </location>
</feature>
<reference evidence="2 3" key="1">
    <citation type="submission" date="2017-09" db="EMBL/GenBank/DDBJ databases">
        <title>Large-scale bioinformatics analysis of Bacillus genomes uncovers conserved roles of natural products in bacterial physiology.</title>
        <authorList>
            <consortium name="Agbiome Team Llc"/>
            <person name="Bleich R.M."/>
            <person name="Grubbs K.J."/>
            <person name="Santa Maria K.C."/>
            <person name="Allen S.E."/>
            <person name="Farag S."/>
            <person name="Shank E.A."/>
            <person name="Bowers A."/>
        </authorList>
    </citation>
    <scope>NUCLEOTIDE SEQUENCE [LARGE SCALE GENOMIC DNA]</scope>
    <source>
        <strain evidence="2 3">AFS060282</strain>
    </source>
</reference>
<name>A0A9X7B591_BACCE</name>
<feature type="domain" description="Neuraminidase-like" evidence="1">
    <location>
        <begin position="54"/>
        <end position="171"/>
    </location>
</feature>
<evidence type="ECO:0000313" key="2">
    <source>
        <dbReference type="EMBL" id="PFU99730.1"/>
    </source>
</evidence>
<evidence type="ECO:0000313" key="3">
    <source>
        <dbReference type="Proteomes" id="UP000226257"/>
    </source>
</evidence>
<dbReference type="Proteomes" id="UP000226257">
    <property type="component" value="Unassembled WGS sequence"/>
</dbReference>